<evidence type="ECO:0000259" key="23">
    <source>
        <dbReference type="Pfam" id="PF17297"/>
    </source>
</evidence>
<evidence type="ECO:0000256" key="14">
    <source>
        <dbReference type="ARBA" id="ARBA00022793"/>
    </source>
</evidence>
<comment type="similarity">
    <text evidence="4">Belongs to the phosphoenolpyruvate carboxykinase [GTP] family.</text>
</comment>
<dbReference type="GO" id="GO:0071333">
    <property type="term" value="P:cellular response to glucose stimulus"/>
    <property type="evidence" value="ECO:0007669"/>
    <property type="project" value="TreeGrafter"/>
</dbReference>
<evidence type="ECO:0000256" key="8">
    <source>
        <dbReference type="ARBA" id="ARBA00022490"/>
    </source>
</evidence>
<keyword evidence="13" id="KW-0418">Kinase</keyword>
<dbReference type="Pfam" id="PF17297">
    <property type="entry name" value="PEPCK_N"/>
    <property type="match status" value="1"/>
</dbReference>
<organism evidence="24 26">
    <name type="scientific">Chanos chanos</name>
    <name type="common">Milkfish</name>
    <name type="synonym">Mugil chanos</name>
    <dbReference type="NCBI Taxonomy" id="29144"/>
    <lineage>
        <taxon>Eukaryota</taxon>
        <taxon>Metazoa</taxon>
        <taxon>Chordata</taxon>
        <taxon>Craniata</taxon>
        <taxon>Vertebrata</taxon>
        <taxon>Euteleostomi</taxon>
        <taxon>Actinopterygii</taxon>
        <taxon>Neopterygii</taxon>
        <taxon>Teleostei</taxon>
        <taxon>Ostariophysi</taxon>
        <taxon>Gonorynchiformes</taxon>
        <taxon>Chanidae</taxon>
        <taxon>Chanos</taxon>
    </lineage>
</organism>
<dbReference type="FunFam" id="3.90.228.20:FF:000005">
    <property type="entry name" value="Phosphoenolpyruvate carboxykinase [GTP], mitochondrial"/>
    <property type="match status" value="1"/>
</dbReference>
<dbReference type="GO" id="GO:0005829">
    <property type="term" value="C:cytosol"/>
    <property type="evidence" value="ECO:0007669"/>
    <property type="project" value="TreeGrafter"/>
</dbReference>
<dbReference type="FunFam" id="3.40.449.10:FF:000003">
    <property type="entry name" value="Phosphoenolpyruvate carboxykinase, cytosolic [GTP]"/>
    <property type="match status" value="1"/>
</dbReference>
<evidence type="ECO:0000256" key="13">
    <source>
        <dbReference type="ARBA" id="ARBA00022777"/>
    </source>
</evidence>
<dbReference type="SUPFAM" id="SSF68923">
    <property type="entry name" value="PEP carboxykinase N-terminal domain"/>
    <property type="match status" value="1"/>
</dbReference>
<dbReference type="EC" id="4.1.1.32" evidence="6"/>
<keyword evidence="16" id="KW-0464">Manganese</keyword>
<dbReference type="GO" id="GO:0070365">
    <property type="term" value="P:hepatocyte differentiation"/>
    <property type="evidence" value="ECO:0007669"/>
    <property type="project" value="TreeGrafter"/>
</dbReference>
<evidence type="ECO:0000256" key="19">
    <source>
        <dbReference type="ARBA" id="ARBA00042054"/>
    </source>
</evidence>
<dbReference type="GO" id="GO:0006094">
    <property type="term" value="P:gluconeogenesis"/>
    <property type="evidence" value="ECO:0007669"/>
    <property type="project" value="UniProtKB-UniPathway"/>
</dbReference>
<evidence type="ECO:0000256" key="18">
    <source>
        <dbReference type="ARBA" id="ARBA00040372"/>
    </source>
</evidence>
<dbReference type="SUPFAM" id="SSF53795">
    <property type="entry name" value="PEP carboxykinase-like"/>
    <property type="match status" value="1"/>
</dbReference>
<protein>
    <recommendedName>
        <fullName evidence="18">Phosphoenolpyruvate carboxykinase, cytosolic [GTP]</fullName>
        <ecNumber evidence="6">4.1.1.32</ecNumber>
    </recommendedName>
    <alternativeName>
        <fullName evidence="19">Serine-protein kinase PCK1</fullName>
    </alternativeName>
</protein>
<evidence type="ECO:0000313" key="25">
    <source>
        <dbReference type="RefSeq" id="XP_030636588.1"/>
    </source>
</evidence>
<dbReference type="InterPro" id="IPR008210">
    <property type="entry name" value="PEP_carboxykinase_N"/>
</dbReference>
<feature type="domain" description="Phosphoenolpyruvate carboxykinase C-terminal P-loop" evidence="22">
    <location>
        <begin position="261"/>
        <end position="619"/>
    </location>
</feature>
<evidence type="ECO:0000313" key="24">
    <source>
        <dbReference type="Proteomes" id="UP000504632"/>
    </source>
</evidence>
<dbReference type="FunFam" id="2.170.8.10:FF:000006">
    <property type="entry name" value="Phosphoenolpyruvate carboxykinase, cytosolic [GTP]"/>
    <property type="match status" value="1"/>
</dbReference>
<keyword evidence="14" id="KW-0210">Decarboxylase</keyword>
<dbReference type="RefSeq" id="XP_030636589.1">
    <property type="nucleotide sequence ID" value="XM_030780729.1"/>
</dbReference>
<comment type="catalytic activity">
    <reaction evidence="21">
        <text>L-seryl-[protein] + GTP = O-phospho-L-seryl-[protein] + GDP + H(+)</text>
        <dbReference type="Rhea" id="RHEA:64020"/>
        <dbReference type="Rhea" id="RHEA-COMP:9863"/>
        <dbReference type="Rhea" id="RHEA-COMP:11604"/>
        <dbReference type="ChEBI" id="CHEBI:15378"/>
        <dbReference type="ChEBI" id="CHEBI:29999"/>
        <dbReference type="ChEBI" id="CHEBI:37565"/>
        <dbReference type="ChEBI" id="CHEBI:58189"/>
        <dbReference type="ChEBI" id="CHEBI:83421"/>
    </reaction>
    <physiologicalReaction direction="left-to-right" evidence="21">
        <dbReference type="Rhea" id="RHEA:64021"/>
    </physiologicalReaction>
</comment>
<dbReference type="GO" id="GO:0030145">
    <property type="term" value="F:manganese ion binding"/>
    <property type="evidence" value="ECO:0007669"/>
    <property type="project" value="TreeGrafter"/>
</dbReference>
<keyword evidence="8" id="KW-0963">Cytoplasm</keyword>
<name>A0A6J2VXL1_CHACN</name>
<dbReference type="Pfam" id="PF00821">
    <property type="entry name" value="PEPCK_GTP"/>
    <property type="match status" value="1"/>
</dbReference>
<dbReference type="InterPro" id="IPR008209">
    <property type="entry name" value="PEP_carboxykinase_GTP"/>
</dbReference>
<comment type="subunit">
    <text evidence="5">Monomer.</text>
</comment>
<reference evidence="25 26" key="1">
    <citation type="submission" date="2025-04" db="UniProtKB">
        <authorList>
            <consortium name="RefSeq"/>
        </authorList>
    </citation>
    <scope>IDENTIFICATION</scope>
</reference>
<evidence type="ECO:0000256" key="15">
    <source>
        <dbReference type="ARBA" id="ARBA00023134"/>
    </source>
</evidence>
<keyword evidence="17" id="KW-0456">Lyase</keyword>
<comment type="cofactor">
    <cofactor evidence="1">
        <name>Mn(2+)</name>
        <dbReference type="ChEBI" id="CHEBI:29035"/>
    </cofactor>
</comment>
<dbReference type="PANTHER" id="PTHR11561">
    <property type="entry name" value="PHOSPHOENOLPYRUVATE CARBOXYKINASE"/>
    <property type="match status" value="1"/>
</dbReference>
<keyword evidence="7" id="KW-0312">Gluconeogenesis</keyword>
<dbReference type="GO" id="GO:0019543">
    <property type="term" value="P:propionate catabolic process"/>
    <property type="evidence" value="ECO:0007669"/>
    <property type="project" value="TreeGrafter"/>
</dbReference>
<dbReference type="GO" id="GO:0004613">
    <property type="term" value="F:phosphoenolpyruvate carboxykinase (GTP) activity"/>
    <property type="evidence" value="ECO:0007669"/>
    <property type="project" value="UniProtKB-EC"/>
</dbReference>
<dbReference type="InterPro" id="IPR035078">
    <property type="entry name" value="PEP_carboxykinase_GTP_N"/>
</dbReference>
<evidence type="ECO:0000259" key="22">
    <source>
        <dbReference type="Pfam" id="PF00821"/>
    </source>
</evidence>
<sequence>MPPQLQSQNQAGLRVLQGDLGALSPALREFIESSANLCQPDTLHICDGSDEENNAILAHLQELGMIKKLTKYENCWLARTDPRDVARVESKTVIVTQEQRDTVPSPRGGGVSQLGRWMSQEEFDKAVNQRFPGCMKGRTMYVIPFSMGPVGSPLSKIGVELTDSPYVVASMRVMTRMGKAVLNALGSGEFVRCLHSVGCPLPLKKPLVNNWPCNPDLTLIAHIPERRQIVSFGSGYGGNSLLGKKCFALRIASRIAKEEGWLAEHMLILGVTNPAGQKKYMAAAFPSACGKTNLAMLCPTLPGWKVECVGDDIAWMKFDEEGNLRAINPENGFFGVAPGTSAKTNPNAMETICRNTIFTNVAESSDGGVYWEGMDVKLPEGVTLTSWKNKPWTPEDGEPSAHPNSRFCTPAKQCPIIDPLWESPKGVPIEAIIFGGRRPQGVPLIYESFSWEHGVFVGAAMRSEATAAAEHKDKVIMHDPFAMRPFFGYNFGHYLAHWLSMEQRPSARLPKIFHVNWFRKSQSGGFLWPGYGENIRVLDWIFRRLNGEAGAMPSAVGYLPALGSLNLSGLEGEVDLDQLFSIDRDFWEKEVEDVRAYFHREVNDDLPNEMERQLELLAHRVRQL</sequence>
<evidence type="ECO:0000256" key="17">
    <source>
        <dbReference type="ARBA" id="ARBA00023239"/>
    </source>
</evidence>
<evidence type="ECO:0000313" key="26">
    <source>
        <dbReference type="RefSeq" id="XP_030636589.1"/>
    </source>
</evidence>
<keyword evidence="12" id="KW-0547">Nucleotide-binding</keyword>
<evidence type="ECO:0000256" key="16">
    <source>
        <dbReference type="ARBA" id="ARBA00023211"/>
    </source>
</evidence>
<dbReference type="GO" id="GO:0032869">
    <property type="term" value="P:cellular response to insulin stimulus"/>
    <property type="evidence" value="ECO:0007669"/>
    <property type="project" value="TreeGrafter"/>
</dbReference>
<evidence type="ECO:0000256" key="7">
    <source>
        <dbReference type="ARBA" id="ARBA00022432"/>
    </source>
</evidence>
<accession>A0A6J2VXL1</accession>
<dbReference type="InterPro" id="IPR018091">
    <property type="entry name" value="PEP_carboxykin_GTP_CS"/>
</dbReference>
<dbReference type="GO" id="GO:0046327">
    <property type="term" value="P:glycerol biosynthetic process from pyruvate"/>
    <property type="evidence" value="ECO:0007669"/>
    <property type="project" value="TreeGrafter"/>
</dbReference>
<dbReference type="GO" id="GO:0016301">
    <property type="term" value="F:kinase activity"/>
    <property type="evidence" value="ECO:0007669"/>
    <property type="project" value="UniProtKB-KW"/>
</dbReference>
<comment type="subcellular location">
    <subcellularLocation>
        <location evidence="2">Cytoplasm</location>
    </subcellularLocation>
</comment>
<dbReference type="OrthoDB" id="5841594at2759"/>
<dbReference type="GO" id="GO:0071549">
    <property type="term" value="P:cellular response to dexamethasone stimulus"/>
    <property type="evidence" value="ECO:0007669"/>
    <property type="project" value="TreeGrafter"/>
</dbReference>
<evidence type="ECO:0000256" key="10">
    <source>
        <dbReference type="ARBA" id="ARBA00022679"/>
    </source>
</evidence>
<dbReference type="PIRSF" id="PIRSF001348">
    <property type="entry name" value="PEP_carboxykinase_GTP"/>
    <property type="match status" value="1"/>
</dbReference>
<dbReference type="Gene3D" id="2.170.8.10">
    <property type="entry name" value="Phosphoenolpyruvate Carboxykinase, domain 2"/>
    <property type="match status" value="1"/>
</dbReference>
<dbReference type="Gene3D" id="3.90.228.20">
    <property type="match status" value="1"/>
</dbReference>
<dbReference type="InterPro" id="IPR035077">
    <property type="entry name" value="PEP_carboxykinase_GTP_C"/>
</dbReference>
<dbReference type="CTD" id="5105"/>
<comment type="pathway">
    <text evidence="3">Carbohydrate biosynthesis; gluconeogenesis.</text>
</comment>
<evidence type="ECO:0000256" key="6">
    <source>
        <dbReference type="ARBA" id="ARBA00012306"/>
    </source>
</evidence>
<keyword evidence="15" id="KW-0342">GTP-binding</keyword>
<comment type="catalytic activity">
    <reaction evidence="20">
        <text>oxaloacetate + GTP = phosphoenolpyruvate + GDP + CO2</text>
        <dbReference type="Rhea" id="RHEA:10388"/>
        <dbReference type="ChEBI" id="CHEBI:16452"/>
        <dbReference type="ChEBI" id="CHEBI:16526"/>
        <dbReference type="ChEBI" id="CHEBI:37565"/>
        <dbReference type="ChEBI" id="CHEBI:58189"/>
        <dbReference type="ChEBI" id="CHEBI:58702"/>
        <dbReference type="EC" id="4.1.1.32"/>
    </reaction>
    <physiologicalReaction direction="left-to-right" evidence="20">
        <dbReference type="Rhea" id="RHEA:10389"/>
    </physiologicalReaction>
    <physiologicalReaction direction="right-to-left" evidence="20">
        <dbReference type="Rhea" id="RHEA:10390"/>
    </physiologicalReaction>
</comment>
<dbReference type="GeneID" id="115817430"/>
<dbReference type="RefSeq" id="XP_030636588.1">
    <property type="nucleotide sequence ID" value="XM_030780728.1"/>
</dbReference>
<feature type="domain" description="Phosphoenolpyruvate carboxykinase GTP-utilising N-terminal" evidence="23">
    <location>
        <begin position="29"/>
        <end position="257"/>
    </location>
</feature>
<keyword evidence="11" id="KW-0479">Metal-binding</keyword>
<evidence type="ECO:0000256" key="3">
    <source>
        <dbReference type="ARBA" id="ARBA00004742"/>
    </source>
</evidence>
<dbReference type="GO" id="GO:0042594">
    <property type="term" value="P:response to starvation"/>
    <property type="evidence" value="ECO:0007669"/>
    <property type="project" value="TreeGrafter"/>
</dbReference>
<evidence type="ECO:0000256" key="1">
    <source>
        <dbReference type="ARBA" id="ARBA00001936"/>
    </source>
</evidence>
<keyword evidence="10" id="KW-0808">Transferase</keyword>
<dbReference type="InterPro" id="IPR013035">
    <property type="entry name" value="PEP_carboxykinase_C"/>
</dbReference>
<dbReference type="AlphaFoldDB" id="A0A6J2VXL1"/>
<dbReference type="CDD" id="cd00819">
    <property type="entry name" value="PEPCK_GTP"/>
    <property type="match status" value="1"/>
</dbReference>
<keyword evidence="24" id="KW-1185">Reference proteome</keyword>
<evidence type="ECO:0000256" key="20">
    <source>
        <dbReference type="ARBA" id="ARBA00047291"/>
    </source>
</evidence>
<dbReference type="Proteomes" id="UP000504632">
    <property type="component" value="Chromosome 7"/>
</dbReference>
<evidence type="ECO:0000256" key="12">
    <source>
        <dbReference type="ARBA" id="ARBA00022741"/>
    </source>
</evidence>
<evidence type="ECO:0000256" key="4">
    <source>
        <dbReference type="ARBA" id="ARBA00005796"/>
    </source>
</evidence>
<dbReference type="Gene3D" id="3.40.449.10">
    <property type="entry name" value="Phosphoenolpyruvate Carboxykinase, domain 1"/>
    <property type="match status" value="1"/>
</dbReference>
<keyword evidence="9" id="KW-0597">Phosphoprotein</keyword>
<evidence type="ECO:0000256" key="2">
    <source>
        <dbReference type="ARBA" id="ARBA00004496"/>
    </source>
</evidence>
<dbReference type="GO" id="GO:0006107">
    <property type="term" value="P:oxaloacetate metabolic process"/>
    <property type="evidence" value="ECO:0007669"/>
    <property type="project" value="TreeGrafter"/>
</dbReference>
<dbReference type="PROSITE" id="PS00505">
    <property type="entry name" value="PEPCK_GTP"/>
    <property type="match status" value="1"/>
</dbReference>
<dbReference type="NCBIfam" id="NF003253">
    <property type="entry name" value="PRK04210.1"/>
    <property type="match status" value="1"/>
</dbReference>
<evidence type="ECO:0000256" key="5">
    <source>
        <dbReference type="ARBA" id="ARBA00011245"/>
    </source>
</evidence>
<dbReference type="GO" id="GO:0005525">
    <property type="term" value="F:GTP binding"/>
    <property type="evidence" value="ECO:0007669"/>
    <property type="project" value="UniProtKB-KW"/>
</dbReference>
<dbReference type="HAMAP" id="MF_00452">
    <property type="entry name" value="PEPCK_GTP"/>
    <property type="match status" value="1"/>
</dbReference>
<proteinExistence type="inferred from homology"/>
<evidence type="ECO:0000256" key="21">
    <source>
        <dbReference type="ARBA" id="ARBA00049257"/>
    </source>
</evidence>
<dbReference type="UniPathway" id="UPA00138"/>
<gene>
    <name evidence="25 26" type="primary">pck1</name>
</gene>
<dbReference type="PANTHER" id="PTHR11561:SF18">
    <property type="entry name" value="PHOSPHOENOLPYRUVATE CARBOXYKINASE, CYTOSOLIC [GTP]"/>
    <property type="match status" value="1"/>
</dbReference>
<evidence type="ECO:0000256" key="9">
    <source>
        <dbReference type="ARBA" id="ARBA00022553"/>
    </source>
</evidence>
<evidence type="ECO:0000256" key="11">
    <source>
        <dbReference type="ARBA" id="ARBA00022723"/>
    </source>
</evidence>